<dbReference type="InParanoid" id="A0A067LZR8"/>
<dbReference type="InterPro" id="IPR046341">
    <property type="entry name" value="SET_dom_sf"/>
</dbReference>
<keyword evidence="1" id="KW-0489">Methyltransferase</keyword>
<dbReference type="Proteomes" id="UP000027195">
    <property type="component" value="Unassembled WGS sequence"/>
</dbReference>
<dbReference type="STRING" id="930990.A0A067LZR8"/>
<dbReference type="HOGENOM" id="CLU_031650_0_0_1"/>
<dbReference type="SUPFAM" id="SSF82199">
    <property type="entry name" value="SET domain"/>
    <property type="match status" value="1"/>
</dbReference>
<dbReference type="EMBL" id="KL198084">
    <property type="protein sequence ID" value="KDQ08958.1"/>
    <property type="molecule type" value="Genomic_DNA"/>
</dbReference>
<dbReference type="PANTHER" id="PTHR46402:SF2">
    <property type="entry name" value="HISTONE-LYSINE N-TRIMETHYLTRANSFERASE SMYD5"/>
    <property type="match status" value="1"/>
</dbReference>
<evidence type="ECO:0000313" key="10">
    <source>
        <dbReference type="Proteomes" id="UP000027195"/>
    </source>
</evidence>
<evidence type="ECO:0000256" key="7">
    <source>
        <dbReference type="SAM" id="MobiDB-lite"/>
    </source>
</evidence>
<dbReference type="Gene3D" id="1.10.220.160">
    <property type="match status" value="1"/>
</dbReference>
<dbReference type="Pfam" id="PF00856">
    <property type="entry name" value="SET"/>
    <property type="match status" value="1"/>
</dbReference>
<evidence type="ECO:0000256" key="1">
    <source>
        <dbReference type="ARBA" id="ARBA00022603"/>
    </source>
</evidence>
<feature type="region of interest" description="Disordered" evidence="7">
    <location>
        <begin position="69"/>
        <end position="94"/>
    </location>
</feature>
<dbReference type="GO" id="GO:0032259">
    <property type="term" value="P:methylation"/>
    <property type="evidence" value="ECO:0007669"/>
    <property type="project" value="UniProtKB-KW"/>
</dbReference>
<comment type="catalytic activity">
    <reaction evidence="6">
        <text>L-lysyl-[histone] + S-adenosyl-L-methionine = N(6)-methyl-L-lysyl-[histone] + S-adenosyl-L-homocysteine + H(+)</text>
        <dbReference type="Rhea" id="RHEA:10024"/>
        <dbReference type="Rhea" id="RHEA-COMP:9845"/>
        <dbReference type="Rhea" id="RHEA-COMP:9846"/>
        <dbReference type="ChEBI" id="CHEBI:15378"/>
        <dbReference type="ChEBI" id="CHEBI:29969"/>
        <dbReference type="ChEBI" id="CHEBI:57856"/>
        <dbReference type="ChEBI" id="CHEBI:59789"/>
        <dbReference type="ChEBI" id="CHEBI:61929"/>
    </reaction>
    <physiologicalReaction direction="left-to-right" evidence="6">
        <dbReference type="Rhea" id="RHEA:10025"/>
    </physiologicalReaction>
</comment>
<sequence length="450" mass="49013">MTQPTEAAQVSPSDDVLIPVLRELRAESPSVGAAKLLALLLTSQPTWTVSEKRLRKVLQREGLGLPPSSVELRGSINATKNDSNETGVEFPTSKMNPRLNIGRWTKKAEVKDFGLEKGKGLVATEPIEEDELMWKEDPLATCPDWDLQARQTRSEACANCTRTLPAPTSPPIPCPAAPSCSASFCNRLCMVRNGNVHALLCPVQNPASIPLLDFIKAEKWKALGAWTRLVALILSQHSKGQTEEMQDSLEFVRSLAGMTFEKRLKLLAGLKPTDAASMELSKKSHALLVQAFQSPPQLAQQKKLRRILGAKPLPQDVVNDLLSWDGFHLGLGKMSLNLESFGGAYALHSHLNHSCAPNTSVRHLDPTITPRISIVARRAIEPGEELVIAYVDPALGVKARNRALAEWGFGQCQCTKCVKERAAGGDDDGAESADVQADDLATELRDYLGI</sequence>
<dbReference type="AlphaFoldDB" id="A0A067LZR8"/>
<feature type="domain" description="SET" evidence="8">
    <location>
        <begin position="106"/>
        <end position="391"/>
    </location>
</feature>
<dbReference type="OrthoDB" id="438641at2759"/>
<evidence type="ECO:0000256" key="5">
    <source>
        <dbReference type="ARBA" id="ARBA00044528"/>
    </source>
</evidence>
<dbReference type="CDD" id="cd20071">
    <property type="entry name" value="SET_SMYD"/>
    <property type="match status" value="1"/>
</dbReference>
<keyword evidence="3" id="KW-0949">S-adenosyl-L-methionine</keyword>
<dbReference type="GO" id="GO:0042799">
    <property type="term" value="F:histone H4K20 methyltransferase activity"/>
    <property type="evidence" value="ECO:0007669"/>
    <property type="project" value="TreeGrafter"/>
</dbReference>
<proteinExistence type="predicted"/>
<dbReference type="PROSITE" id="PS50280">
    <property type="entry name" value="SET"/>
    <property type="match status" value="1"/>
</dbReference>
<feature type="compositionally biased region" description="Polar residues" evidence="7">
    <location>
        <begin position="76"/>
        <end position="86"/>
    </location>
</feature>
<evidence type="ECO:0000256" key="4">
    <source>
        <dbReference type="ARBA" id="ARBA00042380"/>
    </source>
</evidence>
<dbReference type="Gene3D" id="6.10.140.2220">
    <property type="match status" value="1"/>
</dbReference>
<keyword evidence="2" id="KW-0808">Transferase</keyword>
<gene>
    <name evidence="9" type="ORF">BOTBODRAFT_47915</name>
</gene>
<reference evidence="10" key="1">
    <citation type="journal article" date="2014" name="Proc. Natl. Acad. Sci. U.S.A.">
        <title>Extensive sampling of basidiomycete genomes demonstrates inadequacy of the white-rot/brown-rot paradigm for wood decay fungi.</title>
        <authorList>
            <person name="Riley R."/>
            <person name="Salamov A.A."/>
            <person name="Brown D.W."/>
            <person name="Nagy L.G."/>
            <person name="Floudas D."/>
            <person name="Held B.W."/>
            <person name="Levasseur A."/>
            <person name="Lombard V."/>
            <person name="Morin E."/>
            <person name="Otillar R."/>
            <person name="Lindquist E.A."/>
            <person name="Sun H."/>
            <person name="LaButti K.M."/>
            <person name="Schmutz J."/>
            <person name="Jabbour D."/>
            <person name="Luo H."/>
            <person name="Baker S.E."/>
            <person name="Pisabarro A.G."/>
            <person name="Walton J.D."/>
            <person name="Blanchette R.A."/>
            <person name="Henrissat B."/>
            <person name="Martin F."/>
            <person name="Cullen D."/>
            <person name="Hibbett D.S."/>
            <person name="Grigoriev I.V."/>
        </authorList>
    </citation>
    <scope>NUCLEOTIDE SEQUENCE [LARGE SCALE GENOMIC DNA]</scope>
    <source>
        <strain evidence="10">FD-172 SS1</strain>
    </source>
</reference>
<organism evidence="9 10">
    <name type="scientific">Botryobasidium botryosum (strain FD-172 SS1)</name>
    <dbReference type="NCBI Taxonomy" id="930990"/>
    <lineage>
        <taxon>Eukaryota</taxon>
        <taxon>Fungi</taxon>
        <taxon>Dikarya</taxon>
        <taxon>Basidiomycota</taxon>
        <taxon>Agaricomycotina</taxon>
        <taxon>Agaricomycetes</taxon>
        <taxon>Cantharellales</taxon>
        <taxon>Botryobasidiaceae</taxon>
        <taxon>Botryobasidium</taxon>
    </lineage>
</organism>
<evidence type="ECO:0000313" key="9">
    <source>
        <dbReference type="EMBL" id="KDQ08958.1"/>
    </source>
</evidence>
<dbReference type="InterPro" id="IPR001214">
    <property type="entry name" value="SET_dom"/>
</dbReference>
<evidence type="ECO:0000259" key="8">
    <source>
        <dbReference type="PROSITE" id="PS50280"/>
    </source>
</evidence>
<protein>
    <recommendedName>
        <fullName evidence="5">Histone-lysine N-methyltransferase SET5</fullName>
    </recommendedName>
    <alternativeName>
        <fullName evidence="4">SET domain-containing protein 5</fullName>
    </alternativeName>
</protein>
<name>A0A067LZR8_BOTB1</name>
<dbReference type="Gene3D" id="2.170.270.10">
    <property type="entry name" value="SET domain"/>
    <property type="match status" value="1"/>
</dbReference>
<dbReference type="PANTHER" id="PTHR46402">
    <property type="entry name" value="SET AND MYND DOMAIN-CONTAINING PROTEIN 5"/>
    <property type="match status" value="1"/>
</dbReference>
<evidence type="ECO:0000256" key="3">
    <source>
        <dbReference type="ARBA" id="ARBA00022691"/>
    </source>
</evidence>
<accession>A0A067LZR8</accession>
<dbReference type="GO" id="GO:0045814">
    <property type="term" value="P:negative regulation of gene expression, epigenetic"/>
    <property type="evidence" value="ECO:0007669"/>
    <property type="project" value="TreeGrafter"/>
</dbReference>
<evidence type="ECO:0000256" key="2">
    <source>
        <dbReference type="ARBA" id="ARBA00022679"/>
    </source>
</evidence>
<evidence type="ECO:0000256" key="6">
    <source>
        <dbReference type="ARBA" id="ARBA00048619"/>
    </source>
</evidence>
<keyword evidence="10" id="KW-1185">Reference proteome</keyword>